<evidence type="ECO:0000259" key="8">
    <source>
        <dbReference type="PROSITE" id="PS50125"/>
    </source>
</evidence>
<evidence type="ECO:0000256" key="5">
    <source>
        <dbReference type="ARBA" id="ARBA00022989"/>
    </source>
</evidence>
<sequence>MNLVGSRLLRMALLALAAFGLSLALFLSGLFTTFEFKFYDLMSRNLNPARGPGDIVIVKIDQQSLDALSSENINWPWPRQMYAPLLDYLSQADGVLVDIIFTEPSSYGEEDDLLLAEALKKAGNVFLPIFLTNDNRQMGAEELAFMKSSAIPHVLSTRLIYQSALTNIENIRTAALGAGNVVMKPDADGTYRRVPLSFRFRNETIPNFVLASLLKDKKITVQEGKLSAANKPLPLLGDSLLLRFYSDPEPFTIISAADIFKSSIDSEAGRTPVIARDFFKGKRVFIGLTAAGLYDLKPTPITAVSTGVMVHATAMDNLLHRHFIRQLPSLASVILMFLLSGAICLFVLTHHKFSTNLAFFAAAAAFVLGLSGLLFKNGIYLQVIPSATALVVAMIASVAFSYATEGKERRFVRRAFAQYMDETLVDYLLQNPDLIKPGGQRRRVSVFFADIAGFTTIAERLPAEATAKILHTALNTFSEVIIRNHGVIDKYIGDCIMAFWGAPIASEDDELNACRAAVECQEALVEINRGLIADGLTEIAIRIGINSGDAIVGNLGSDRLFDFTAIGDTVNLASRLESANKYFKTRIMVSEDTFSRTGDAFISRELGLIEVKGKSQPIRIYELLVAVDRSELEVKAFAEAYGVAYRTFTGGNWQESADLFASFLESYPDDGPAAYYLKWCGDLQANPPLTNDWNVIKMTEK</sequence>
<dbReference type="GO" id="GO:0035556">
    <property type="term" value="P:intracellular signal transduction"/>
    <property type="evidence" value="ECO:0007669"/>
    <property type="project" value="InterPro"/>
</dbReference>
<accession>B9M1U8</accession>
<dbReference type="KEGG" id="geo:Geob_0882"/>
<dbReference type="OrthoDB" id="9806735at2"/>
<name>B9M1U8_GEODF</name>
<dbReference type="GO" id="GO:0030313">
    <property type="term" value="C:cell envelope"/>
    <property type="evidence" value="ECO:0007669"/>
    <property type="project" value="UniProtKB-SubCell"/>
</dbReference>
<evidence type="ECO:0000256" key="6">
    <source>
        <dbReference type="ARBA" id="ARBA00023136"/>
    </source>
</evidence>
<dbReference type="CDD" id="cd07302">
    <property type="entry name" value="CHD"/>
    <property type="match status" value="1"/>
</dbReference>
<comment type="similarity">
    <text evidence="2">Belongs to the adenylyl cyclase class-3 family.</text>
</comment>
<dbReference type="InterPro" id="IPR050697">
    <property type="entry name" value="Adenylyl/Guanylyl_Cyclase_3/4"/>
</dbReference>
<dbReference type="Pfam" id="PF00211">
    <property type="entry name" value="Guanylate_cyc"/>
    <property type="match status" value="1"/>
</dbReference>
<evidence type="ECO:0000256" key="3">
    <source>
        <dbReference type="ARBA" id="ARBA00022475"/>
    </source>
</evidence>
<keyword evidence="5 7" id="KW-1133">Transmembrane helix</keyword>
<reference evidence="9 10" key="1">
    <citation type="submission" date="2009-01" db="EMBL/GenBank/DDBJ databases">
        <title>Complete sequence of Geobacter sp. FRC-32.</title>
        <authorList>
            <consortium name="US DOE Joint Genome Institute"/>
            <person name="Lucas S."/>
            <person name="Copeland A."/>
            <person name="Lapidus A."/>
            <person name="Glavina del Rio T."/>
            <person name="Dalin E."/>
            <person name="Tice H."/>
            <person name="Bruce D."/>
            <person name="Goodwin L."/>
            <person name="Pitluck S."/>
            <person name="Saunders E."/>
            <person name="Brettin T."/>
            <person name="Detter J.C."/>
            <person name="Han C."/>
            <person name="Larimer F."/>
            <person name="Land M."/>
            <person name="Hauser L."/>
            <person name="Kyrpides N."/>
            <person name="Ovchinnikova G."/>
            <person name="Kostka J."/>
            <person name="Richardson P."/>
        </authorList>
    </citation>
    <scope>NUCLEOTIDE SEQUENCE [LARGE SCALE GENOMIC DNA]</scope>
    <source>
        <strain evidence="10">DSM 22248 / JCM 15807 / FRC-32</strain>
    </source>
</reference>
<feature type="transmembrane region" description="Helical" evidence="7">
    <location>
        <begin position="381"/>
        <end position="404"/>
    </location>
</feature>
<dbReference type="EMBL" id="CP001390">
    <property type="protein sequence ID" value="ACM19244.1"/>
    <property type="molecule type" value="Genomic_DNA"/>
</dbReference>
<evidence type="ECO:0000256" key="2">
    <source>
        <dbReference type="ARBA" id="ARBA00005381"/>
    </source>
</evidence>
<dbReference type="Proteomes" id="UP000007721">
    <property type="component" value="Chromosome"/>
</dbReference>
<evidence type="ECO:0000256" key="1">
    <source>
        <dbReference type="ARBA" id="ARBA00004196"/>
    </source>
</evidence>
<dbReference type="PANTHER" id="PTHR43081">
    <property type="entry name" value="ADENYLATE CYCLASE, TERMINAL-DIFFERENTIATION SPECIFIC-RELATED"/>
    <property type="match status" value="1"/>
</dbReference>
<feature type="transmembrane region" description="Helical" evidence="7">
    <location>
        <begin position="327"/>
        <end position="348"/>
    </location>
</feature>
<proteinExistence type="inferred from homology"/>
<dbReference type="RefSeq" id="WP_012645973.1">
    <property type="nucleotide sequence ID" value="NC_011979.1"/>
</dbReference>
<feature type="transmembrane region" description="Helical" evidence="7">
    <location>
        <begin position="357"/>
        <end position="375"/>
    </location>
</feature>
<dbReference type="eggNOG" id="COG2114">
    <property type="taxonomic scope" value="Bacteria"/>
</dbReference>
<dbReference type="eggNOG" id="COG4252">
    <property type="taxonomic scope" value="Bacteria"/>
</dbReference>
<dbReference type="InterPro" id="IPR007890">
    <property type="entry name" value="CHASE2"/>
</dbReference>
<evidence type="ECO:0000313" key="10">
    <source>
        <dbReference type="Proteomes" id="UP000007721"/>
    </source>
</evidence>
<evidence type="ECO:0000256" key="4">
    <source>
        <dbReference type="ARBA" id="ARBA00022692"/>
    </source>
</evidence>
<dbReference type="Pfam" id="PF05226">
    <property type="entry name" value="CHASE2"/>
    <property type="match status" value="1"/>
</dbReference>
<comment type="subcellular location">
    <subcellularLocation>
        <location evidence="1">Cell envelope</location>
    </subcellularLocation>
</comment>
<keyword evidence="6 7" id="KW-0472">Membrane</keyword>
<dbReference type="InterPro" id="IPR029787">
    <property type="entry name" value="Nucleotide_cyclase"/>
</dbReference>
<feature type="domain" description="Guanylate cyclase" evidence="8">
    <location>
        <begin position="445"/>
        <end position="577"/>
    </location>
</feature>
<keyword evidence="4 7" id="KW-0812">Transmembrane</keyword>
<dbReference type="FunFam" id="3.30.70.1230:FF:000016">
    <property type="entry name" value="Adenylate/guanylate cyclase domain-containing protein"/>
    <property type="match status" value="1"/>
</dbReference>
<protein>
    <submittedName>
        <fullName evidence="9">CHASE2 sensor adenylate/guanylate cyclase</fullName>
    </submittedName>
</protein>
<dbReference type="InterPro" id="IPR001054">
    <property type="entry name" value="A/G_cyclase"/>
</dbReference>
<keyword evidence="3" id="KW-1003">Cell membrane</keyword>
<dbReference type="GO" id="GO:0004016">
    <property type="term" value="F:adenylate cyclase activity"/>
    <property type="evidence" value="ECO:0007669"/>
    <property type="project" value="UniProtKB-ARBA"/>
</dbReference>
<dbReference type="PROSITE" id="PS50125">
    <property type="entry name" value="GUANYLATE_CYCLASE_2"/>
    <property type="match status" value="1"/>
</dbReference>
<gene>
    <name evidence="9" type="ordered locus">Geob_0882</name>
</gene>
<dbReference type="Gene3D" id="3.30.70.1230">
    <property type="entry name" value="Nucleotide cyclase"/>
    <property type="match status" value="1"/>
</dbReference>
<dbReference type="SMART" id="SM01080">
    <property type="entry name" value="CHASE2"/>
    <property type="match status" value="1"/>
</dbReference>
<dbReference type="HOGENOM" id="CLU_000445_85_1_7"/>
<evidence type="ECO:0000313" key="9">
    <source>
        <dbReference type="EMBL" id="ACM19244.1"/>
    </source>
</evidence>
<organism evidence="9 10">
    <name type="scientific">Geotalea daltonii (strain DSM 22248 / JCM 15807 / FRC-32)</name>
    <name type="common">Geobacter daltonii</name>
    <dbReference type="NCBI Taxonomy" id="316067"/>
    <lineage>
        <taxon>Bacteria</taxon>
        <taxon>Pseudomonadati</taxon>
        <taxon>Thermodesulfobacteriota</taxon>
        <taxon>Desulfuromonadia</taxon>
        <taxon>Geobacterales</taxon>
        <taxon>Geobacteraceae</taxon>
        <taxon>Geotalea</taxon>
    </lineage>
</organism>
<dbReference type="PANTHER" id="PTHR43081:SF1">
    <property type="entry name" value="ADENYLATE CYCLASE, TERMINAL-DIFFERENTIATION SPECIFIC"/>
    <property type="match status" value="1"/>
</dbReference>
<keyword evidence="10" id="KW-1185">Reference proteome</keyword>
<evidence type="ECO:0000256" key="7">
    <source>
        <dbReference type="SAM" id="Phobius"/>
    </source>
</evidence>
<dbReference type="AlphaFoldDB" id="B9M1U8"/>
<dbReference type="STRING" id="316067.Geob_0882"/>
<dbReference type="SMART" id="SM00044">
    <property type="entry name" value="CYCc"/>
    <property type="match status" value="1"/>
</dbReference>
<dbReference type="SUPFAM" id="SSF55073">
    <property type="entry name" value="Nucleotide cyclase"/>
    <property type="match status" value="1"/>
</dbReference>
<dbReference type="GO" id="GO:0006171">
    <property type="term" value="P:cAMP biosynthetic process"/>
    <property type="evidence" value="ECO:0007669"/>
    <property type="project" value="TreeGrafter"/>
</dbReference>